<protein>
    <submittedName>
        <fullName evidence="3">Endostatin domain-containing protein</fullName>
    </submittedName>
</protein>
<sequence>VSPGHRRRGHSRPREADADGDSMEPSFSHGAVGKGGTPSQTLSLTSPYPWCGRPARLPLRPDQLAWAAELPRLAFNTFDEASGSERRSFAAAPYSLDAATGRPLNPAGRTGLAGRGRLPAWGPNHRALLLVTAGAPRQARPGAAGAARRLRRRRLPRSRAARPPPAIDGDCRRLLADAQQRQGGQAPLDGPGGGRGASQRGDGRGGPRFRWRLPGRRAEHRQRLAGSCAPSACTTTPGGLWDGVRLKLDSKSRPRWTELSHKSESKFPPGHWRCLEKLIQLRNAYY</sequence>
<dbReference type="Proteomes" id="UP000095280">
    <property type="component" value="Unplaced"/>
</dbReference>
<feature type="compositionally biased region" description="Polar residues" evidence="1">
    <location>
        <begin position="37"/>
        <end position="46"/>
    </location>
</feature>
<dbReference type="GO" id="GO:0047631">
    <property type="term" value="F:ADP-ribose diphosphatase activity"/>
    <property type="evidence" value="ECO:0007669"/>
    <property type="project" value="InterPro"/>
</dbReference>
<organism evidence="2 3">
    <name type="scientific">Macrostomum lignano</name>
    <dbReference type="NCBI Taxonomy" id="282301"/>
    <lineage>
        <taxon>Eukaryota</taxon>
        <taxon>Metazoa</taxon>
        <taxon>Spiralia</taxon>
        <taxon>Lophotrochozoa</taxon>
        <taxon>Platyhelminthes</taxon>
        <taxon>Rhabditophora</taxon>
        <taxon>Macrostomorpha</taxon>
        <taxon>Macrostomida</taxon>
        <taxon>Macrostomidae</taxon>
        <taxon>Macrostomum</taxon>
    </lineage>
</organism>
<dbReference type="AlphaFoldDB" id="A0A1I8IDY3"/>
<feature type="region of interest" description="Disordered" evidence="1">
    <location>
        <begin position="133"/>
        <end position="215"/>
    </location>
</feature>
<feature type="region of interest" description="Disordered" evidence="1">
    <location>
        <begin position="1"/>
        <end position="53"/>
    </location>
</feature>
<reference evidence="3" key="1">
    <citation type="submission" date="2016-11" db="UniProtKB">
        <authorList>
            <consortium name="WormBaseParasite"/>
        </authorList>
    </citation>
    <scope>IDENTIFICATION</scope>
</reference>
<dbReference type="InterPro" id="IPR039989">
    <property type="entry name" value="NUDT9"/>
</dbReference>
<feature type="compositionally biased region" description="Basic residues" evidence="1">
    <location>
        <begin position="148"/>
        <end position="160"/>
    </location>
</feature>
<evidence type="ECO:0000313" key="2">
    <source>
        <dbReference type="Proteomes" id="UP000095280"/>
    </source>
</evidence>
<accession>A0A1I8IDY3</accession>
<evidence type="ECO:0000313" key="3">
    <source>
        <dbReference type="WBParaSite" id="maker-uti_cns_0011564-snap-gene-0.2-mRNA-1"/>
    </source>
</evidence>
<evidence type="ECO:0000256" key="1">
    <source>
        <dbReference type="SAM" id="MobiDB-lite"/>
    </source>
</evidence>
<keyword evidence="2" id="KW-1185">Reference proteome</keyword>
<dbReference type="PANTHER" id="PTHR13030">
    <property type="entry name" value="NUDIX HYDROLASE"/>
    <property type="match status" value="1"/>
</dbReference>
<proteinExistence type="predicted"/>
<name>A0A1I8IDY3_9PLAT</name>
<dbReference type="WBParaSite" id="maker-uti_cns_0011564-snap-gene-0.2-mRNA-1">
    <property type="protein sequence ID" value="maker-uti_cns_0011564-snap-gene-0.2-mRNA-1"/>
    <property type="gene ID" value="maker-uti_cns_0011564-snap-gene-0.2"/>
</dbReference>
<feature type="compositionally biased region" description="Low complexity" evidence="1">
    <location>
        <begin position="133"/>
        <end position="147"/>
    </location>
</feature>
<dbReference type="Pfam" id="PF25969">
    <property type="entry name" value="NUDT9_N"/>
    <property type="match status" value="1"/>
</dbReference>
<dbReference type="PANTHER" id="PTHR13030:SF8">
    <property type="entry name" value="ADP-RIBOSE PYROPHOSPHATASE, MITOCHONDRIAL"/>
    <property type="match status" value="1"/>
</dbReference>
<feature type="compositionally biased region" description="Basic residues" evidence="1">
    <location>
        <begin position="1"/>
        <end position="11"/>
    </location>
</feature>